<organism evidence="3 4">
    <name type="scientific">Leptobrachium leishanense</name>
    <name type="common">Leishan spiny toad</name>
    <dbReference type="NCBI Taxonomy" id="445787"/>
    <lineage>
        <taxon>Eukaryota</taxon>
        <taxon>Metazoa</taxon>
        <taxon>Chordata</taxon>
        <taxon>Craniata</taxon>
        <taxon>Vertebrata</taxon>
        <taxon>Euteleostomi</taxon>
        <taxon>Amphibia</taxon>
        <taxon>Batrachia</taxon>
        <taxon>Anura</taxon>
        <taxon>Pelobatoidea</taxon>
        <taxon>Megophryidae</taxon>
        <taxon>Leptobrachium</taxon>
    </lineage>
</organism>
<dbReference type="Ensembl" id="ENSLLET00000051327.1">
    <property type="protein sequence ID" value="ENSLLEP00000049404.1"/>
    <property type="gene ID" value="ENSLLEG00000031101.1"/>
</dbReference>
<dbReference type="OrthoDB" id="8727817at2759"/>
<evidence type="ECO:0000256" key="1">
    <source>
        <dbReference type="SAM" id="Coils"/>
    </source>
</evidence>
<feature type="chain" id="PRO_5034814202" evidence="2">
    <location>
        <begin position="17"/>
        <end position="253"/>
    </location>
</feature>
<dbReference type="AlphaFoldDB" id="A0A8C5WMI2"/>
<dbReference type="Proteomes" id="UP000694569">
    <property type="component" value="Unplaced"/>
</dbReference>
<keyword evidence="1" id="KW-0175">Coiled coil</keyword>
<sequence>MKFLILSLLFLTGTQGRYLWQGDEPQAPDGSELLEKFVDHIFDLAGDVVDYMRSSSAAKEEKIMEKYEAVKADGEEIKKVIDKYAADYWEEVDKELNKKYPVFMKKGLPLLEDFAKRSTHHLMKMKRDIASFTDNLFAGFKKQVQDYLESVRPVAEKGRDKIRKEVEALRAKFDTIREELREELERNRKIAHAEFVKLYNEFKEEADKEIEDIKASFKPYLDKMKDGTGAEDLRSFLHKLLEEIKDAVHSGEI</sequence>
<reference evidence="3" key="2">
    <citation type="submission" date="2025-09" db="UniProtKB">
        <authorList>
            <consortium name="Ensembl"/>
        </authorList>
    </citation>
    <scope>IDENTIFICATION</scope>
</reference>
<feature type="signal peptide" evidence="2">
    <location>
        <begin position="1"/>
        <end position="16"/>
    </location>
</feature>
<evidence type="ECO:0000313" key="3">
    <source>
        <dbReference type="Ensembl" id="ENSLLEP00000049404.1"/>
    </source>
</evidence>
<proteinExistence type="predicted"/>
<evidence type="ECO:0000256" key="2">
    <source>
        <dbReference type="SAM" id="SignalP"/>
    </source>
</evidence>
<reference evidence="3" key="1">
    <citation type="submission" date="2025-08" db="UniProtKB">
        <authorList>
            <consortium name="Ensembl"/>
        </authorList>
    </citation>
    <scope>IDENTIFICATION</scope>
</reference>
<dbReference type="SUPFAM" id="SSF58113">
    <property type="entry name" value="Apolipoprotein A-I"/>
    <property type="match status" value="1"/>
</dbReference>
<feature type="coiled-coil region" evidence="1">
    <location>
        <begin position="159"/>
        <end position="201"/>
    </location>
</feature>
<protein>
    <submittedName>
        <fullName evidence="3">Uncharacterized protein</fullName>
    </submittedName>
</protein>
<evidence type="ECO:0000313" key="4">
    <source>
        <dbReference type="Proteomes" id="UP000694569"/>
    </source>
</evidence>
<dbReference type="Gene3D" id="1.20.5.1230">
    <property type="entry name" value="Apolipoprotein A-I"/>
    <property type="match status" value="1"/>
</dbReference>
<dbReference type="GeneTree" id="ENSGT01010000230302"/>
<name>A0A8C5WMI2_9ANUR</name>
<keyword evidence="2" id="KW-0732">Signal</keyword>
<keyword evidence="4" id="KW-1185">Reference proteome</keyword>
<accession>A0A8C5WMI2</accession>